<dbReference type="Proteomes" id="UP000675881">
    <property type="component" value="Chromosome 3"/>
</dbReference>
<gene>
    <name evidence="2" type="ORF">LSAA_7674</name>
</gene>
<evidence type="ECO:0000313" key="3">
    <source>
        <dbReference type="EMBL" id="CDW36854.1"/>
    </source>
</evidence>
<keyword evidence="1" id="KW-0732">Signal</keyword>
<keyword evidence="4" id="KW-1185">Reference proteome</keyword>
<dbReference type="EMBL" id="HG994582">
    <property type="protein sequence ID" value="CAF2901489.1"/>
    <property type="molecule type" value="Genomic_DNA"/>
</dbReference>
<keyword evidence="2" id="KW-0378">Hydrolase</keyword>
<accession>A0A0K2UF77</accession>
<dbReference type="AlphaFoldDB" id="A0A0K2UF77"/>
<evidence type="ECO:0000256" key="1">
    <source>
        <dbReference type="SAM" id="SignalP"/>
    </source>
</evidence>
<dbReference type="GO" id="GO:0004725">
    <property type="term" value="F:protein tyrosine phosphatase activity"/>
    <property type="evidence" value="ECO:0007669"/>
    <property type="project" value="UniProtKB-EC"/>
</dbReference>
<reference evidence="3" key="1">
    <citation type="submission" date="2014-05" db="EMBL/GenBank/DDBJ databases">
        <authorList>
            <person name="Chronopoulou M."/>
        </authorList>
    </citation>
    <scope>NUCLEOTIDE SEQUENCE</scope>
    <source>
        <tissue evidence="3">Whole organism</tissue>
    </source>
</reference>
<sequence>MNPLIHIILLVVLSCTLQYGSTVPLDIQETSSSYQTKDDEPIQITNAKQEFKVLFKNVESNSEIPSIQPDAPSVIPYYTFPVVDPTGFSPRSAHYRPVHYRVYTYAGAHPSPFAYTIHNHENAIVTAALQNE</sequence>
<proteinExistence type="predicted"/>
<name>A0A0K2UF77_LEPSM</name>
<feature type="chain" id="PRO_5036294078" evidence="1">
    <location>
        <begin position="23"/>
        <end position="132"/>
    </location>
</feature>
<protein>
    <submittedName>
        <fullName evidence="2">EYA4</fullName>
        <ecNumber evidence="2">3.1.3.48</ecNumber>
    </submittedName>
</protein>
<reference evidence="2" key="2">
    <citation type="submission" date="2021-02" db="EMBL/GenBank/DDBJ databases">
        <authorList>
            <person name="Bekaert M."/>
        </authorList>
    </citation>
    <scope>NUCLEOTIDE SEQUENCE</scope>
    <source>
        <strain evidence="2">IoA-00</strain>
    </source>
</reference>
<dbReference type="EMBL" id="HACA01019493">
    <property type="protein sequence ID" value="CDW36854.1"/>
    <property type="molecule type" value="Transcribed_RNA"/>
</dbReference>
<evidence type="ECO:0000313" key="2">
    <source>
        <dbReference type="EMBL" id="CAF2901489.1"/>
    </source>
</evidence>
<dbReference type="EC" id="3.1.3.48" evidence="2"/>
<evidence type="ECO:0000313" key="4">
    <source>
        <dbReference type="Proteomes" id="UP000675881"/>
    </source>
</evidence>
<feature type="signal peptide" evidence="1">
    <location>
        <begin position="1"/>
        <end position="22"/>
    </location>
</feature>
<organism evidence="3">
    <name type="scientific">Lepeophtheirus salmonis</name>
    <name type="common">Salmon louse</name>
    <name type="synonym">Caligus salmonis</name>
    <dbReference type="NCBI Taxonomy" id="72036"/>
    <lineage>
        <taxon>Eukaryota</taxon>
        <taxon>Metazoa</taxon>
        <taxon>Ecdysozoa</taxon>
        <taxon>Arthropoda</taxon>
        <taxon>Crustacea</taxon>
        <taxon>Multicrustacea</taxon>
        <taxon>Hexanauplia</taxon>
        <taxon>Copepoda</taxon>
        <taxon>Siphonostomatoida</taxon>
        <taxon>Caligidae</taxon>
        <taxon>Lepeophtheirus</taxon>
    </lineage>
</organism>